<dbReference type="EMBL" id="BART01023000">
    <property type="protein sequence ID" value="GAH03200.1"/>
    <property type="molecule type" value="Genomic_DNA"/>
</dbReference>
<gene>
    <name evidence="1" type="ORF">S01H4_41971</name>
</gene>
<dbReference type="AlphaFoldDB" id="X1D4K0"/>
<comment type="caution">
    <text evidence="1">The sequence shown here is derived from an EMBL/GenBank/DDBJ whole genome shotgun (WGS) entry which is preliminary data.</text>
</comment>
<name>X1D4K0_9ZZZZ</name>
<reference evidence="1" key="1">
    <citation type="journal article" date="2014" name="Front. Microbiol.">
        <title>High frequency of phylogenetically diverse reductive dehalogenase-homologous genes in deep subseafloor sedimentary metagenomes.</title>
        <authorList>
            <person name="Kawai M."/>
            <person name="Futagami T."/>
            <person name="Toyoda A."/>
            <person name="Takaki Y."/>
            <person name="Nishi S."/>
            <person name="Hori S."/>
            <person name="Arai W."/>
            <person name="Tsubouchi T."/>
            <person name="Morono Y."/>
            <person name="Uchiyama I."/>
            <person name="Ito T."/>
            <person name="Fujiyama A."/>
            <person name="Inagaki F."/>
            <person name="Takami H."/>
        </authorList>
    </citation>
    <scope>NUCLEOTIDE SEQUENCE</scope>
    <source>
        <strain evidence="1">Expedition CK06-06</strain>
    </source>
</reference>
<proteinExistence type="predicted"/>
<protein>
    <submittedName>
        <fullName evidence="1">Uncharacterized protein</fullName>
    </submittedName>
</protein>
<accession>X1D4K0</accession>
<sequence length="64" mass="6875">MVKGLQGHVAQVAKAEKLGANALSNIIKKGVKDLPNLIKALNSLNQSHLEFEILGWVVVLDKGD</sequence>
<evidence type="ECO:0000313" key="1">
    <source>
        <dbReference type="EMBL" id="GAH03200.1"/>
    </source>
</evidence>
<organism evidence="1">
    <name type="scientific">marine sediment metagenome</name>
    <dbReference type="NCBI Taxonomy" id="412755"/>
    <lineage>
        <taxon>unclassified sequences</taxon>
        <taxon>metagenomes</taxon>
        <taxon>ecological metagenomes</taxon>
    </lineage>
</organism>